<dbReference type="EMBL" id="CADIKM010000153">
    <property type="protein sequence ID" value="CAB3808943.1"/>
    <property type="molecule type" value="Genomic_DNA"/>
</dbReference>
<name>A0A6S7C3F8_9BURK</name>
<gene>
    <name evidence="1" type="ORF">LMG28138_06078</name>
</gene>
<keyword evidence="2" id="KW-1185">Reference proteome</keyword>
<dbReference type="AlphaFoldDB" id="A0A6S7C3F8"/>
<protein>
    <submittedName>
        <fullName evidence="1">Uncharacterized protein</fullName>
    </submittedName>
</protein>
<reference evidence="1 2" key="1">
    <citation type="submission" date="2020-04" db="EMBL/GenBank/DDBJ databases">
        <authorList>
            <person name="De Canck E."/>
        </authorList>
    </citation>
    <scope>NUCLEOTIDE SEQUENCE [LARGE SCALE GENOMIC DNA]</scope>
    <source>
        <strain evidence="1 2">LMG 28138</strain>
    </source>
</reference>
<dbReference type="Proteomes" id="UP000494115">
    <property type="component" value="Unassembled WGS sequence"/>
</dbReference>
<evidence type="ECO:0000313" key="2">
    <source>
        <dbReference type="Proteomes" id="UP000494115"/>
    </source>
</evidence>
<organism evidence="1 2">
    <name type="scientific">Pararobbsia alpina</name>
    <dbReference type="NCBI Taxonomy" id="621374"/>
    <lineage>
        <taxon>Bacteria</taxon>
        <taxon>Pseudomonadati</taxon>
        <taxon>Pseudomonadota</taxon>
        <taxon>Betaproteobacteria</taxon>
        <taxon>Burkholderiales</taxon>
        <taxon>Burkholderiaceae</taxon>
        <taxon>Pararobbsia</taxon>
    </lineage>
</organism>
<sequence>MHDLNDLFFYVQVVDNGGLVPAGRKQACRN</sequence>
<proteinExistence type="predicted"/>
<evidence type="ECO:0000313" key="1">
    <source>
        <dbReference type="EMBL" id="CAB3808943.1"/>
    </source>
</evidence>
<accession>A0A6S7C3F8</accession>